<dbReference type="EMBL" id="KV417286">
    <property type="protein sequence ID" value="KZO96010.1"/>
    <property type="molecule type" value="Genomic_DNA"/>
</dbReference>
<keyword evidence="4" id="KW-1185">Reference proteome</keyword>
<dbReference type="InterPro" id="IPR037737">
    <property type="entry name" value="Srf1"/>
</dbReference>
<evidence type="ECO:0000256" key="1">
    <source>
        <dbReference type="SAM" id="MobiDB-lite"/>
    </source>
</evidence>
<feature type="transmembrane region" description="Helical" evidence="2">
    <location>
        <begin position="270"/>
        <end position="297"/>
    </location>
</feature>
<dbReference type="PANTHER" id="PTHR36819">
    <property type="entry name" value="REGULATOR OF PHOSPHOLIPASE D SRF1"/>
    <property type="match status" value="1"/>
</dbReference>
<evidence type="ECO:0000313" key="4">
    <source>
        <dbReference type="Proteomes" id="UP000076738"/>
    </source>
</evidence>
<feature type="compositionally biased region" description="Low complexity" evidence="1">
    <location>
        <begin position="233"/>
        <end position="246"/>
    </location>
</feature>
<feature type="compositionally biased region" description="Low complexity" evidence="1">
    <location>
        <begin position="64"/>
        <end position="87"/>
    </location>
</feature>
<reference evidence="3 4" key="1">
    <citation type="journal article" date="2016" name="Mol. Biol. Evol.">
        <title>Comparative Genomics of Early-Diverging Mushroom-Forming Fungi Provides Insights into the Origins of Lignocellulose Decay Capabilities.</title>
        <authorList>
            <person name="Nagy L.G."/>
            <person name="Riley R."/>
            <person name="Tritt A."/>
            <person name="Adam C."/>
            <person name="Daum C."/>
            <person name="Floudas D."/>
            <person name="Sun H."/>
            <person name="Yadav J.S."/>
            <person name="Pangilinan J."/>
            <person name="Larsson K.H."/>
            <person name="Matsuura K."/>
            <person name="Barry K."/>
            <person name="Labutti K."/>
            <person name="Kuo R."/>
            <person name="Ohm R.A."/>
            <person name="Bhattacharya S.S."/>
            <person name="Shirouzu T."/>
            <person name="Yoshinaga Y."/>
            <person name="Martin F.M."/>
            <person name="Grigoriev I.V."/>
            <person name="Hibbett D.S."/>
        </authorList>
    </citation>
    <scope>NUCLEOTIDE SEQUENCE [LARGE SCALE GENOMIC DNA]</scope>
    <source>
        <strain evidence="3 4">TUFC12733</strain>
    </source>
</reference>
<sequence>MEHAPTLSSATSASHQPPPEHDSSWWTFVTHPLPRNRLPPKSEEKEDATSPRSPAAPFEPHSRLTLPDPTSPISPTSPDTAGGKARAGRALASFFPRANIQRHLTMPSVPLPAPSSTPASPSTVLRSLQYPRPVVPLPRAPSPAASDQRPVSLHLDLSHPAELPSNTLRQVMTPGWESPWRPTIPFHPRAEEQEDYGWDLSGHVVSKPEGSGEGGGGGLGRGRSRARTVLTETGTGTGTEKTLNNGPAAERGAESVETRWKKGRKRWRNFCLYHSSTPLLFRLLNLIFTVCALGVAIHAQLEQREAGVEGVLGSSTAVTIVFAPLTLVHVFGAIYLEYFGRPLGLWRTSAKLAYTLVEVIFVCLWSSALSLAIDNYLTTPLRCAPRQLTSWWSDQPRAPNPLSDDDKDVGDDVCDLQAALICLVLVGLCSYCTNLVISLFRIFERVKVRTVDYRWGALGNAGV</sequence>
<keyword evidence="2" id="KW-0472">Membrane</keyword>
<dbReference type="GO" id="GO:0000324">
    <property type="term" value="C:fungal-type vacuole"/>
    <property type="evidence" value="ECO:0007669"/>
    <property type="project" value="TreeGrafter"/>
</dbReference>
<keyword evidence="2" id="KW-0812">Transmembrane</keyword>
<accession>A0A167LTB0</accession>
<feature type="transmembrane region" description="Helical" evidence="2">
    <location>
        <begin position="418"/>
        <end position="440"/>
    </location>
</feature>
<feature type="transmembrane region" description="Helical" evidence="2">
    <location>
        <begin position="352"/>
        <end position="373"/>
    </location>
</feature>
<protein>
    <submittedName>
        <fullName evidence="3">Uncharacterized protein</fullName>
    </submittedName>
</protein>
<feature type="compositionally biased region" description="Polar residues" evidence="1">
    <location>
        <begin position="1"/>
        <end position="15"/>
    </location>
</feature>
<dbReference type="GO" id="GO:0071944">
    <property type="term" value="C:cell periphery"/>
    <property type="evidence" value="ECO:0007669"/>
    <property type="project" value="TreeGrafter"/>
</dbReference>
<dbReference type="Proteomes" id="UP000076738">
    <property type="component" value="Unassembled WGS sequence"/>
</dbReference>
<name>A0A167LTB0_CALVF</name>
<organism evidence="3 4">
    <name type="scientific">Calocera viscosa (strain TUFC12733)</name>
    <dbReference type="NCBI Taxonomy" id="1330018"/>
    <lineage>
        <taxon>Eukaryota</taxon>
        <taxon>Fungi</taxon>
        <taxon>Dikarya</taxon>
        <taxon>Basidiomycota</taxon>
        <taxon>Agaricomycotina</taxon>
        <taxon>Dacrymycetes</taxon>
        <taxon>Dacrymycetales</taxon>
        <taxon>Dacrymycetaceae</taxon>
        <taxon>Calocera</taxon>
    </lineage>
</organism>
<gene>
    <name evidence="3" type="ORF">CALVIDRAFT_537592</name>
</gene>
<feature type="transmembrane region" description="Helical" evidence="2">
    <location>
        <begin position="317"/>
        <end position="340"/>
    </location>
</feature>
<dbReference type="AlphaFoldDB" id="A0A167LTB0"/>
<feature type="compositionally biased region" description="Basic and acidic residues" evidence="1">
    <location>
        <begin position="40"/>
        <end position="49"/>
    </location>
</feature>
<evidence type="ECO:0000313" key="3">
    <source>
        <dbReference type="EMBL" id="KZO96010.1"/>
    </source>
</evidence>
<evidence type="ECO:0000256" key="2">
    <source>
        <dbReference type="SAM" id="Phobius"/>
    </source>
</evidence>
<keyword evidence="2" id="KW-1133">Transmembrane helix</keyword>
<dbReference type="PANTHER" id="PTHR36819:SF1">
    <property type="entry name" value="REGULATOR OF PHOSPHOLIPASE D SRF1"/>
    <property type="match status" value="1"/>
</dbReference>
<proteinExistence type="predicted"/>
<dbReference type="OrthoDB" id="1436450at2759"/>
<feature type="region of interest" description="Disordered" evidence="1">
    <location>
        <begin position="1"/>
        <end position="87"/>
    </location>
</feature>
<feature type="region of interest" description="Disordered" evidence="1">
    <location>
        <begin position="233"/>
        <end position="257"/>
    </location>
</feature>